<dbReference type="PANTHER" id="PTHR46086:SF3">
    <property type="entry name" value="TRIACYLGLYCEROL LIPASE OBL1"/>
    <property type="match status" value="1"/>
</dbReference>
<dbReference type="Gene3D" id="3.40.50.1820">
    <property type="entry name" value="alpha/beta hydrolase"/>
    <property type="match status" value="1"/>
</dbReference>
<reference evidence="3" key="2">
    <citation type="submission" date="2025-04" db="UniProtKB">
        <authorList>
            <consortium name="RefSeq"/>
        </authorList>
    </citation>
    <scope>IDENTIFICATION</scope>
    <source>
        <tissue evidence="3 4">Leaves</tissue>
    </source>
</reference>
<feature type="transmembrane region" description="Helical" evidence="1">
    <location>
        <begin position="84"/>
        <end position="102"/>
    </location>
</feature>
<accession>A0A6P6TIA5</accession>
<keyword evidence="1" id="KW-1133">Transmembrane helix</keyword>
<keyword evidence="2" id="KW-1185">Reference proteome</keyword>
<dbReference type="InterPro" id="IPR044819">
    <property type="entry name" value="OBL-like"/>
</dbReference>
<organism evidence="2 3">
    <name type="scientific">Coffea arabica</name>
    <name type="common">Arabian coffee</name>
    <dbReference type="NCBI Taxonomy" id="13443"/>
    <lineage>
        <taxon>Eukaryota</taxon>
        <taxon>Viridiplantae</taxon>
        <taxon>Streptophyta</taxon>
        <taxon>Embryophyta</taxon>
        <taxon>Tracheophyta</taxon>
        <taxon>Spermatophyta</taxon>
        <taxon>Magnoliopsida</taxon>
        <taxon>eudicotyledons</taxon>
        <taxon>Gunneridae</taxon>
        <taxon>Pentapetalae</taxon>
        <taxon>asterids</taxon>
        <taxon>lamiids</taxon>
        <taxon>Gentianales</taxon>
        <taxon>Rubiaceae</taxon>
        <taxon>Ixoroideae</taxon>
        <taxon>Gardenieae complex</taxon>
        <taxon>Bertiereae - Coffeeae clade</taxon>
        <taxon>Coffeeae</taxon>
        <taxon>Coffea</taxon>
    </lineage>
</organism>
<dbReference type="RefSeq" id="XP_027077750.1">
    <property type="nucleotide sequence ID" value="XM_027221949.1"/>
</dbReference>
<dbReference type="InterPro" id="IPR029058">
    <property type="entry name" value="AB_hydrolase_fold"/>
</dbReference>
<proteinExistence type="predicted"/>
<evidence type="ECO:0000313" key="3">
    <source>
        <dbReference type="RefSeq" id="XP_027077750.1"/>
    </source>
</evidence>
<reference evidence="2" key="1">
    <citation type="journal article" date="2025" name="Foods">
        <title>Unveiling the Microbial Signatures of Arabica Coffee Cherries: Insights into Ripeness Specific Diversity, Functional Traits, and Implications for Quality and Safety.</title>
        <authorList>
            <consortium name="RefSeq"/>
            <person name="Tenea G.N."/>
            <person name="Cifuentes V."/>
            <person name="Reyes P."/>
            <person name="Cevallos-Vallejos M."/>
        </authorList>
    </citation>
    <scope>NUCLEOTIDE SEQUENCE [LARGE SCALE GENOMIC DNA]</scope>
</reference>
<sequence length="278" mass="32100">MASNEERSFASHYMVLAPKEATIFDLLRFLLSSRADNRRFIFTPRGTRLPFPKRVVLVGSVVMQIILFILAGPLALLGHAIENWLNLLYVNGGFMGIIFKILRGRRPEKTPDRDSPKYRSLTGLSDDREELAENILIDDTRYNSALAIMAAKVVYENPAHIEYVVSKIWKMEFMGFYDFWNAFQRKPTTQAMLFRQNKDTDSELICVAFRGTEPFAADDWITDMDLSYYELPNVGRAHCGFMEALGLQRGSGWPKNIPQSNRQYAYYTIREILKKRMV</sequence>
<dbReference type="Proteomes" id="UP001652660">
    <property type="component" value="Chromosome 7e"/>
</dbReference>
<dbReference type="AlphaFoldDB" id="A0A6P6TIA5"/>
<gene>
    <name evidence="3 4" type="primary">LOC113701346</name>
</gene>
<dbReference type="SUPFAM" id="SSF53474">
    <property type="entry name" value="alpha/beta-Hydrolases"/>
    <property type="match status" value="1"/>
</dbReference>
<evidence type="ECO:0000313" key="2">
    <source>
        <dbReference type="Proteomes" id="UP001652660"/>
    </source>
</evidence>
<dbReference type="PANTHER" id="PTHR46086">
    <property type="entry name" value="ALPHA/BETA-HYDROLASES SUPERFAMILY PROTEIN"/>
    <property type="match status" value="1"/>
</dbReference>
<name>A0A6P6TIA5_COFAR</name>
<dbReference type="GO" id="GO:0006629">
    <property type="term" value="P:lipid metabolic process"/>
    <property type="evidence" value="ECO:0007669"/>
    <property type="project" value="InterPro"/>
</dbReference>
<evidence type="ECO:0000313" key="4">
    <source>
        <dbReference type="RefSeq" id="XP_071914621.1"/>
    </source>
</evidence>
<evidence type="ECO:0000256" key="1">
    <source>
        <dbReference type="SAM" id="Phobius"/>
    </source>
</evidence>
<dbReference type="GeneID" id="113701346"/>
<dbReference type="OrthoDB" id="1938854at2759"/>
<dbReference type="RefSeq" id="XP_071914621.1">
    <property type="nucleotide sequence ID" value="XM_072058520.1"/>
</dbReference>
<keyword evidence="1" id="KW-0472">Membrane</keyword>
<keyword evidence="1" id="KW-0812">Transmembrane</keyword>
<feature type="transmembrane region" description="Helical" evidence="1">
    <location>
        <begin position="55"/>
        <end position="78"/>
    </location>
</feature>
<protein>
    <submittedName>
        <fullName evidence="4">Triacylglycerol lipase OBL1-like</fullName>
    </submittedName>
    <submittedName>
        <fullName evidence="3">Uncharacterized protein LOC113701346</fullName>
    </submittedName>
</protein>
<dbReference type="GO" id="GO:0004806">
    <property type="term" value="F:triacylglycerol lipase activity"/>
    <property type="evidence" value="ECO:0007669"/>
    <property type="project" value="InterPro"/>
</dbReference>